<proteinExistence type="inferred from homology"/>
<name>A0A9W6BC38_9CHLO</name>
<protein>
    <recommendedName>
        <fullName evidence="9">tRNA-uridine aminocarboxypropyltransferase 1</fullName>
        <ecNumber evidence="2">2.5.1.25</ecNumber>
    </recommendedName>
    <alternativeName>
        <fullName evidence="10">DTW domain-containing protein 1</fullName>
    </alternativeName>
</protein>
<dbReference type="GO" id="GO:0016432">
    <property type="term" value="F:tRNA-uridine aminocarboxypropyltransferase activity"/>
    <property type="evidence" value="ECO:0007669"/>
    <property type="project" value="UniProtKB-EC"/>
</dbReference>
<dbReference type="PANTHER" id="PTHR15627:SF8">
    <property type="entry name" value="TRNA-URIDINE AMINOCARBOXYPROPYLTRANSFERASE 1"/>
    <property type="match status" value="1"/>
</dbReference>
<keyword evidence="15" id="KW-1185">Reference proteome</keyword>
<gene>
    <name evidence="14" type="primary">PLEST006540</name>
    <name evidence="14" type="ORF">PLESTB_000217400</name>
</gene>
<evidence type="ECO:0000256" key="7">
    <source>
        <dbReference type="ARBA" id="ARBA00037050"/>
    </source>
</evidence>
<dbReference type="AlphaFoldDB" id="A0A9W6BC38"/>
<evidence type="ECO:0000256" key="12">
    <source>
        <dbReference type="SAM" id="MobiDB-lite"/>
    </source>
</evidence>
<dbReference type="OrthoDB" id="660555at2759"/>
<comment type="similarity">
    <text evidence="8">Belongs to the TDD superfamily. DTWD1 family.</text>
</comment>
<feature type="region of interest" description="Disordered" evidence="12">
    <location>
        <begin position="354"/>
        <end position="453"/>
    </location>
</feature>
<dbReference type="InterPro" id="IPR051521">
    <property type="entry name" value="tRNA_Mod/Golgi_Maint"/>
</dbReference>
<organism evidence="14 15">
    <name type="scientific">Pleodorina starrii</name>
    <dbReference type="NCBI Taxonomy" id="330485"/>
    <lineage>
        <taxon>Eukaryota</taxon>
        <taxon>Viridiplantae</taxon>
        <taxon>Chlorophyta</taxon>
        <taxon>core chlorophytes</taxon>
        <taxon>Chlorophyceae</taxon>
        <taxon>CS clade</taxon>
        <taxon>Chlamydomonadales</taxon>
        <taxon>Volvocaceae</taxon>
        <taxon>Pleodorina</taxon>
    </lineage>
</organism>
<comment type="caution">
    <text evidence="14">The sequence shown here is derived from an EMBL/GenBank/DDBJ whole genome shotgun (WGS) entry which is preliminary data.</text>
</comment>
<evidence type="ECO:0000256" key="4">
    <source>
        <dbReference type="ARBA" id="ARBA00022691"/>
    </source>
</evidence>
<evidence type="ECO:0000256" key="8">
    <source>
        <dbReference type="ARBA" id="ARBA00038290"/>
    </source>
</evidence>
<dbReference type="SMART" id="SM01144">
    <property type="entry name" value="DTW"/>
    <property type="match status" value="1"/>
</dbReference>
<keyword evidence="4" id="KW-0949">S-adenosyl-L-methionine</keyword>
<keyword evidence="3" id="KW-0808">Transferase</keyword>
<feature type="compositionally biased region" description="Basic and acidic residues" evidence="12">
    <location>
        <begin position="443"/>
        <end position="453"/>
    </location>
</feature>
<comment type="subcellular location">
    <subcellularLocation>
        <location evidence="1">Nucleus</location>
    </subcellularLocation>
</comment>
<evidence type="ECO:0000313" key="15">
    <source>
        <dbReference type="Proteomes" id="UP001165080"/>
    </source>
</evidence>
<dbReference type="PANTHER" id="PTHR15627">
    <property type="entry name" value="NATURAL KILLER CELL-SPECIFIC ANTIGEN KLIP1"/>
    <property type="match status" value="1"/>
</dbReference>
<evidence type="ECO:0000256" key="3">
    <source>
        <dbReference type="ARBA" id="ARBA00022679"/>
    </source>
</evidence>
<feature type="compositionally biased region" description="Low complexity" evidence="12">
    <location>
        <begin position="260"/>
        <end position="283"/>
    </location>
</feature>
<feature type="compositionally biased region" description="Low complexity" evidence="12">
    <location>
        <begin position="420"/>
        <end position="434"/>
    </location>
</feature>
<dbReference type="EMBL" id="BRXU01000002">
    <property type="protein sequence ID" value="GLC49421.1"/>
    <property type="molecule type" value="Genomic_DNA"/>
</dbReference>
<evidence type="ECO:0000256" key="6">
    <source>
        <dbReference type="ARBA" id="ARBA00023242"/>
    </source>
</evidence>
<evidence type="ECO:0000256" key="5">
    <source>
        <dbReference type="ARBA" id="ARBA00022694"/>
    </source>
</evidence>
<dbReference type="InterPro" id="IPR005636">
    <property type="entry name" value="DTW"/>
</dbReference>
<dbReference type="EC" id="2.5.1.25" evidence="2"/>
<evidence type="ECO:0000256" key="11">
    <source>
        <dbReference type="ARBA" id="ARBA00048718"/>
    </source>
</evidence>
<dbReference type="GO" id="GO:0008033">
    <property type="term" value="P:tRNA processing"/>
    <property type="evidence" value="ECO:0007669"/>
    <property type="project" value="UniProtKB-KW"/>
</dbReference>
<dbReference type="Pfam" id="PF03942">
    <property type="entry name" value="DTW"/>
    <property type="match status" value="1"/>
</dbReference>
<evidence type="ECO:0000256" key="2">
    <source>
        <dbReference type="ARBA" id="ARBA00012386"/>
    </source>
</evidence>
<evidence type="ECO:0000256" key="1">
    <source>
        <dbReference type="ARBA" id="ARBA00004123"/>
    </source>
</evidence>
<sequence>MAETHYPVAKLAARRPDWELPELHSDLQLAPLDVLHTHKERIKCPKCGRSRAHYCYDCLQPLVPFPQVDLPFRVSIVTHEHESASKNTGVQLAILAAGKVDMHSIAQVPTDVDPSRCVVLFPSDTALEVEQLEPDSIDRLFIIDSRWKKAGELVRTDTFRAMRAVKLSRTRSAFWRFHTRGVAEEGVCTIEALFFFLDALAKQGKLSDPRFTAPHAFDNLLWYFVYQHTVVQQACHKRLQERGPQGQGQAADSPSGEGEGQQAATTARPQQQKQQQQKGQKQQQKPRKEQRQRQAASEEQPPQQQQTHHADAAALGEAAAGARPPLACGEQLVTQGGGRCGAAEDAGRLMLAAEAEAGTADGGPGADGAAAGPADDRPGGGGGLLAGEGPCSGGGCGGNATGAGALDGVGGVHSGGGGAAAAVGAVAEPAGAAAAEEEGDGGDADHPAKRART</sequence>
<keyword evidence="5" id="KW-0819">tRNA processing</keyword>
<accession>A0A9W6BC38</accession>
<comment type="catalytic activity">
    <reaction evidence="11">
        <text>a uridine in tRNA + S-adenosyl-L-methionine = a 3-[(3S)-3-amino-3-carboxypropyl]uridine in tRNA + S-methyl-5'-thioadenosine + H(+)</text>
        <dbReference type="Rhea" id="RHEA:62432"/>
        <dbReference type="Rhea" id="RHEA-COMP:13339"/>
        <dbReference type="Rhea" id="RHEA-COMP:16092"/>
        <dbReference type="ChEBI" id="CHEBI:15378"/>
        <dbReference type="ChEBI" id="CHEBI:17509"/>
        <dbReference type="ChEBI" id="CHEBI:59789"/>
        <dbReference type="ChEBI" id="CHEBI:65315"/>
        <dbReference type="ChEBI" id="CHEBI:82930"/>
        <dbReference type="EC" id="2.5.1.25"/>
    </reaction>
</comment>
<dbReference type="Proteomes" id="UP001165080">
    <property type="component" value="Unassembled WGS sequence"/>
</dbReference>
<evidence type="ECO:0000313" key="14">
    <source>
        <dbReference type="EMBL" id="GLC49421.1"/>
    </source>
</evidence>
<evidence type="ECO:0000256" key="9">
    <source>
        <dbReference type="ARBA" id="ARBA00039242"/>
    </source>
</evidence>
<feature type="compositionally biased region" description="Gly residues" evidence="12">
    <location>
        <begin position="379"/>
        <end position="419"/>
    </location>
</feature>
<dbReference type="GO" id="GO:0005634">
    <property type="term" value="C:nucleus"/>
    <property type="evidence" value="ECO:0007669"/>
    <property type="project" value="UniProtKB-SubCell"/>
</dbReference>
<feature type="domain" description="DTW" evidence="13">
    <location>
        <begin position="40"/>
        <end position="236"/>
    </location>
</feature>
<evidence type="ECO:0000259" key="13">
    <source>
        <dbReference type="SMART" id="SM01144"/>
    </source>
</evidence>
<keyword evidence="6" id="KW-0539">Nucleus</keyword>
<evidence type="ECO:0000256" key="10">
    <source>
        <dbReference type="ARBA" id="ARBA00042508"/>
    </source>
</evidence>
<comment type="function">
    <text evidence="7">Catalyzes the formation of 3-(3-amino-3-carboxypropyl)uridine (acp3U) at position 20 in the D-loop of several cytoplasmic tRNAs (acp3U(20)).</text>
</comment>
<feature type="compositionally biased region" description="Low complexity" evidence="12">
    <location>
        <begin position="293"/>
        <end position="312"/>
    </location>
</feature>
<reference evidence="14 15" key="1">
    <citation type="journal article" date="2023" name="Commun. Biol.">
        <title>Reorganization of the ancestral sex-determining regions during the evolution of trioecy in Pleodorina starrii.</title>
        <authorList>
            <person name="Takahashi K."/>
            <person name="Suzuki S."/>
            <person name="Kawai-Toyooka H."/>
            <person name="Yamamoto K."/>
            <person name="Hamaji T."/>
            <person name="Ootsuki R."/>
            <person name="Yamaguchi H."/>
            <person name="Kawachi M."/>
            <person name="Higashiyama T."/>
            <person name="Nozaki H."/>
        </authorList>
    </citation>
    <scope>NUCLEOTIDE SEQUENCE [LARGE SCALE GENOMIC DNA]</scope>
    <source>
        <strain evidence="14 15">NIES-4479</strain>
    </source>
</reference>
<feature type="region of interest" description="Disordered" evidence="12">
    <location>
        <begin position="239"/>
        <end position="312"/>
    </location>
</feature>